<dbReference type="OrthoDB" id="9854829at2"/>
<accession>A0A160F4J0</accession>
<keyword evidence="2" id="KW-1185">Reference proteome</keyword>
<dbReference type="KEGG" id="aamy:GFC30_2392"/>
<dbReference type="EMBL" id="CP015438">
    <property type="protein sequence ID" value="ANB60941.1"/>
    <property type="molecule type" value="Genomic_DNA"/>
</dbReference>
<dbReference type="RefSeq" id="WP_066325802.1">
    <property type="nucleotide sequence ID" value="NZ_CP015438.1"/>
</dbReference>
<sequence>MKRCVKQQLYDVACSVTAYEKALAAYIHALSLLYNAYIQLHGDDKMMKKSVFHTLLEVTQLQKWQWRKQKLLTEHVDPYECESFSDTNITDGMTRLKQATNGMFLSTHDRNELYTLLEENKQLAKKRRLSFYRTRTENDPRTRWLSRHLSKQKQDLTK</sequence>
<dbReference type="Proteomes" id="UP000076865">
    <property type="component" value="Chromosome"/>
</dbReference>
<evidence type="ECO:0000313" key="1">
    <source>
        <dbReference type="EMBL" id="ANB60941.1"/>
    </source>
</evidence>
<dbReference type="AlphaFoldDB" id="A0A160F4J0"/>
<evidence type="ECO:0000313" key="2">
    <source>
        <dbReference type="Proteomes" id="UP000076865"/>
    </source>
</evidence>
<gene>
    <name evidence="1" type="ORF">GFC30_2392</name>
</gene>
<reference evidence="1 2" key="1">
    <citation type="journal article" date="2006" name="Syst. Appl. Microbiol.">
        <title>Anoxybacillus amylolyticus sp. nov., a thermophilic amylase producing bacterium isolated from Mount Rittmann (Antarctica).</title>
        <authorList>
            <person name="Poli A."/>
            <person name="Esposito E."/>
            <person name="Lama L."/>
            <person name="Orlando P."/>
            <person name="Nicolaus G."/>
            <person name="de Appolonia F."/>
            <person name="Gambacorta A."/>
            <person name="Nicolaus B."/>
        </authorList>
    </citation>
    <scope>NUCLEOTIDE SEQUENCE [LARGE SCALE GENOMIC DNA]</scope>
    <source>
        <strain evidence="1 2">DSM 15939</strain>
    </source>
</reference>
<dbReference type="PATRIC" id="fig|294699.3.peg.2461"/>
<name>A0A160F4J0_9BACL</name>
<organism evidence="1 2">
    <name type="scientific">Anoxybacteroides amylolyticum</name>
    <dbReference type="NCBI Taxonomy" id="294699"/>
    <lineage>
        <taxon>Bacteria</taxon>
        <taxon>Bacillati</taxon>
        <taxon>Bacillota</taxon>
        <taxon>Bacilli</taxon>
        <taxon>Bacillales</taxon>
        <taxon>Anoxybacillaceae</taxon>
        <taxon>Anoxybacteroides</taxon>
    </lineage>
</organism>
<protein>
    <submittedName>
        <fullName evidence="1">Uncharacterized protein</fullName>
    </submittedName>
</protein>
<proteinExistence type="predicted"/>